<dbReference type="Pfam" id="PF05136">
    <property type="entry name" value="Phage_portal_2"/>
    <property type="match status" value="1"/>
</dbReference>
<accession>A0ABM9W050</accession>
<protein>
    <submittedName>
        <fullName evidence="2">Phage portal protein, lambda family</fullName>
    </submittedName>
</protein>
<reference evidence="2 3" key="1">
    <citation type="submission" date="2016-01" db="EMBL/GenBank/DDBJ databases">
        <authorList>
            <person name="Brown R."/>
        </authorList>
    </citation>
    <scope>NUCLEOTIDE SEQUENCE [LARGE SCALE GENOMIC DNA]</scope>
    <source>
        <strain evidence="2">Sporomusa sphaeroides DSM 2875</strain>
    </source>
</reference>
<evidence type="ECO:0000256" key="1">
    <source>
        <dbReference type="SAM" id="MobiDB-lite"/>
    </source>
</evidence>
<feature type="region of interest" description="Disordered" evidence="1">
    <location>
        <begin position="475"/>
        <end position="502"/>
    </location>
</feature>
<gene>
    <name evidence="2" type="ORF">SSPH_01108</name>
</gene>
<proteinExistence type="predicted"/>
<name>A0ABM9W050_9FIRM</name>
<dbReference type="Proteomes" id="UP000245702">
    <property type="component" value="Unassembled WGS sequence"/>
</dbReference>
<keyword evidence="3" id="KW-1185">Reference proteome</keyword>
<comment type="caution">
    <text evidence="2">The sequence shown here is derived from an EMBL/GenBank/DDBJ whole genome shotgun (WGS) entry which is preliminary data.</text>
</comment>
<evidence type="ECO:0000313" key="2">
    <source>
        <dbReference type="EMBL" id="CVK18470.1"/>
    </source>
</evidence>
<dbReference type="RefSeq" id="WP_075756397.1">
    <property type="nucleotide sequence ID" value="NZ_CP146991.1"/>
</dbReference>
<dbReference type="NCBIfam" id="TIGR01539">
    <property type="entry name" value="portal_lambda"/>
    <property type="match status" value="1"/>
</dbReference>
<organism evidence="2 3">
    <name type="scientific">Sporomusa sphaeroides DSM 2875</name>
    <dbReference type="NCBI Taxonomy" id="1337886"/>
    <lineage>
        <taxon>Bacteria</taxon>
        <taxon>Bacillati</taxon>
        <taxon>Bacillota</taxon>
        <taxon>Negativicutes</taxon>
        <taxon>Selenomonadales</taxon>
        <taxon>Sporomusaceae</taxon>
        <taxon>Sporomusa</taxon>
    </lineage>
</organism>
<evidence type="ECO:0000313" key="3">
    <source>
        <dbReference type="Proteomes" id="UP000245702"/>
    </source>
</evidence>
<dbReference type="EMBL" id="FCOW01000004">
    <property type="protein sequence ID" value="CVK18470.1"/>
    <property type="molecule type" value="Genomic_DNA"/>
</dbReference>
<sequence>MNFIDKVISMISPRWAYEREAYRQAGETLRNYDAARMDRLGSGWAAAGGTAEQIDRPYRERLLRRARDLERNNDIAKSVILSFERNVVGRGFNFQARVKKKNGEDDEKINKAIEKAWKKWCRHENCDVTGQSSFNEIMRMLIRRRIVDGEIFIIKTFDATAKIPFKIQLIEPDQLDTSRQYGENGNLVKSGVEVNKVNKPVAYWLYETLPDGYFAVNSIRVSADRVIHLFSKTRPTQVRGISELASSMDSIRDSGEYLEAERVKARIAACFSMFIKAAPGNSNPYARIQKMPVDGQKSPKRVDTIEPGMIEYLQPGEDIEVANPGNIPTNTKDFVEQQQRLVGAGQGLSYEMVSRDVSKVTYSSARQGLLEDRKTFEPIQDYLIEHACIEIFNEFIMSAVLTGEVNIKDFWQEKERYLEHVWIPPGWTWIDPLKDVKASGEEVDANFATLEEKCAEQGKDWKEVVDQRAREKKYIQDKGLGSDDIADEGGGNKKTPATGAGD</sequence>
<dbReference type="InterPro" id="IPR006429">
    <property type="entry name" value="Phage_lambda_portal"/>
</dbReference>